<dbReference type="EMBL" id="JBBXMP010000155">
    <property type="protein sequence ID" value="KAL0060950.1"/>
    <property type="molecule type" value="Genomic_DNA"/>
</dbReference>
<name>A0ABR2ZI94_9AGAR</name>
<reference evidence="1 2" key="1">
    <citation type="submission" date="2024-05" db="EMBL/GenBank/DDBJ databases">
        <title>A draft genome resource for the thread blight pathogen Marasmius tenuissimus strain MS-2.</title>
        <authorList>
            <person name="Yulfo-Soto G.E."/>
            <person name="Baruah I.K."/>
            <person name="Amoako-Attah I."/>
            <person name="Bukari Y."/>
            <person name="Meinhardt L.W."/>
            <person name="Bailey B.A."/>
            <person name="Cohen S.P."/>
        </authorList>
    </citation>
    <scope>NUCLEOTIDE SEQUENCE [LARGE SCALE GENOMIC DNA]</scope>
    <source>
        <strain evidence="1 2">MS-2</strain>
    </source>
</reference>
<dbReference type="Proteomes" id="UP001437256">
    <property type="component" value="Unassembled WGS sequence"/>
</dbReference>
<keyword evidence="2" id="KW-1185">Reference proteome</keyword>
<proteinExistence type="predicted"/>
<accession>A0ABR2ZI94</accession>
<organism evidence="1 2">
    <name type="scientific">Marasmius tenuissimus</name>
    <dbReference type="NCBI Taxonomy" id="585030"/>
    <lineage>
        <taxon>Eukaryota</taxon>
        <taxon>Fungi</taxon>
        <taxon>Dikarya</taxon>
        <taxon>Basidiomycota</taxon>
        <taxon>Agaricomycotina</taxon>
        <taxon>Agaricomycetes</taxon>
        <taxon>Agaricomycetidae</taxon>
        <taxon>Agaricales</taxon>
        <taxon>Marasmiineae</taxon>
        <taxon>Marasmiaceae</taxon>
        <taxon>Marasmius</taxon>
    </lineage>
</organism>
<dbReference type="SUPFAM" id="SSF53098">
    <property type="entry name" value="Ribonuclease H-like"/>
    <property type="match status" value="1"/>
</dbReference>
<evidence type="ECO:0000313" key="1">
    <source>
        <dbReference type="EMBL" id="KAL0060950.1"/>
    </source>
</evidence>
<sequence>MGNIVEALSKKAYSNETKAAFAGPTEEELADPLVHLRKFIVTVCLSTLKHRAFAELQQLLFGVEFGITKDEHGEIHGALILMLDVITQWSSTYFMLRCAIQLHKAIDMMMVHANLSELAKYQLSQDGWKHIEFLALILKKANMCQQMLSTNSYLSLPMSISALKHLQSSWEALQDQCWDQGNNKTAEVLQKGLNKLAKYYKLQEKSEAYETHSILDFKKWWTNLVLDKDSGQLIMLAEQAEQEFIKTCGCK</sequence>
<dbReference type="InterPro" id="IPR012337">
    <property type="entry name" value="RNaseH-like_sf"/>
</dbReference>
<comment type="caution">
    <text evidence="1">The sequence shown here is derived from an EMBL/GenBank/DDBJ whole genome shotgun (WGS) entry which is preliminary data.</text>
</comment>
<gene>
    <name evidence="1" type="ORF">AAF712_012246</name>
</gene>
<protein>
    <submittedName>
        <fullName evidence="1">Uncharacterized protein</fullName>
    </submittedName>
</protein>
<evidence type="ECO:0000313" key="2">
    <source>
        <dbReference type="Proteomes" id="UP001437256"/>
    </source>
</evidence>